<dbReference type="PROSITE" id="PS50866">
    <property type="entry name" value="GOLD"/>
    <property type="match status" value="1"/>
</dbReference>
<keyword evidence="2" id="KW-0964">Secreted</keyword>
<feature type="region of interest" description="Disordered" evidence="4">
    <location>
        <begin position="1404"/>
        <end position="1423"/>
    </location>
</feature>
<evidence type="ECO:0000256" key="6">
    <source>
        <dbReference type="SAM" id="SignalP"/>
    </source>
</evidence>
<evidence type="ECO:0000256" key="1">
    <source>
        <dbReference type="ARBA" id="ARBA00004613"/>
    </source>
</evidence>
<dbReference type="PANTHER" id="PTHR23303">
    <property type="entry name" value="CARBOXYPEPTIDASE REGULATORY REGION-CONTAINING"/>
    <property type="match status" value="1"/>
</dbReference>
<reference evidence="8 9" key="1">
    <citation type="submission" date="2018-05" db="EMBL/GenBank/DDBJ databases">
        <title>Genomic Encyclopedia of Type Strains, Phase IV (KMG-IV): sequencing the most valuable type-strain genomes for metagenomic binning, comparative biology and taxonomic classification.</title>
        <authorList>
            <person name="Goeker M."/>
        </authorList>
    </citation>
    <scope>NUCLEOTIDE SEQUENCE [LARGE SCALE GENOMIC DNA]</scope>
    <source>
        <strain evidence="8 9">DSM 45480</strain>
    </source>
</reference>
<dbReference type="Gene3D" id="2.60.40.10">
    <property type="entry name" value="Immunoglobulins"/>
    <property type="match status" value="13"/>
</dbReference>
<protein>
    <submittedName>
        <fullName evidence="8">SdrD B-like protein</fullName>
    </submittedName>
</protein>
<keyword evidence="5" id="KW-0812">Transmembrane</keyword>
<sequence length="2085" mass="217312">MKRPLAAALAALLAASFAVVIPTAHAGPGDGTLSVQVIRDVNGNGNYDAAVEVGVQGAAVLVTDPAGNIATGTTDVNGSVTVGLGPVSGGKYRVQVNPPAGSVLQPAPAGGTLESNTMFVDVSGGKNVTVTTGLWNPADYCQSSPTLATACQRATRDRDGNSMVNGSARSLVTMPFDARGTNSAPAQVANQGATGTVFGLAYRKQDKRLFSAAFAKRLTNYGPGGAGAIYVTPAAGGATTLFTTVPNAGGATHNHQTNFDGAFYAVPGTQSLGDIDMSEDGSELYVVNMADKKLYVYDATQPTAAAAKASYVIPSACPTASDWRPGALGVRDGVVYVGGVCSGASTKKIADVKAVVMTFSGGSFSPPVLTKVLDFQRGRAFNNRPASNVWYPWTDNWNDTAANDLRHNSYPMPLLIDIGVENNGDLALGFRDRFGDMGGFWIPAPDGSGGEWETVSGGDLNRACKTPTGYTWEGTGGCKNNHVHPNGGNEQAADVVEYYPGEYFAFSDTNYAPHLETAQGAVALVPGELRMPAIVMDPTGVRTGGVGWFDRGNGSMANTSYSNAYKIVDEFTEGWGKANGLADLEALCDLAPVQLGNRVWFDTDADGVQDGDEPAVAGVKVTATPCAGGAALPVKTTNAKGEYYFGAADGLKPETCYNLTFDYSGVNTAALPGAPPVESLQWTVKEAGPDRVVDSNVDAAGSTQVTTGKSGTADHTIDAGINAKVTNSLGDLVWVDTNRNGLQDAGEPGVQGVTVVLKKGDGTQVGTSKQTDAQGKYLFDQLEDGTYMVCFDLSTLPAQYAGYVFTGKDAGDDTKDSDADAADGCTATTTLGAAKRQDLTLDAGLVPPNNRLGDLVWVDTNRNGLQDGDEPGVPGVTVTLKDGSGATVGTSKQTDAQGKYLFDQLPNGTYQVCFDLSTAPAEYAGYLLTRLNAGDDALDSDADPATKCTHTTTLGPDKREDLTLDAGIRPPNKLGDYVWIDTNKNGQQDDGEPPVPGVTVKVGDLTTTTNEQGEYVFDKLPDGEYTVCFDKTTLPAQYADYVPTTPNAGTDDAKDSDAAVDTWCAPPTKLDVDRPEDLTLDLGLIPPVNRLGDYVWIDVNKDGLQDATDIPVEGVTVKLNTGATTTTDAQGKYLFSDLPDGTYTVCFDLANLPAAVKDYLVTSKDVGSDDAKDSDADPATGCVPAVTLGVSQRENLTLDMGLVSPPNKLGDYVWVDANRNGVQDAGEAPVPGMTVKVLDGQGNQVGEPVVTDAQGKYLFDNLPDGTFTVCFDIANMPAAYAGYLPTRPDAGGDDAKDSDADATGCTPLTSLGSAKREDLTLDLGIRPPNTLGDLVWTDTNKNGVQDPGEPGVPGVTVMLQTADGTPVGTPVTTDDQGRYEFPNLPDGTYKVCFDIANLPDAVKDNVPTTPNAGGDDAKDSDADVATGCTPTTTLNVDRPEDLTLDLGLIPPVNRLGDYVWIDVNKDGLQDATDIPVEGVTVKLNTGATTTTDAQGKYLFSDLPDGTYTVCFDLANLPAAVKDYLVTSKDVGSDDAKDSDADPATGCVPAVTLGVSQRENLTLDMGLVSPPNKLGDYVWVDANRNGVQDAGEAPVPGMPVKLIDQDGKEITTTTGADGKYLFGDLPDGTYKVCFGPMPAGMSDFQFTKPNAGDDAADSDADPATGCTSEVTLGLGKREDLTLDAGIHAPVNRIGDFVWVDANNNGLQDDGEKPVEGVTVELNTGATTKTDAQGKYLFSDLPDGTYTVCFDIANLPAAVADYTLTKVNAGDDAKDSDADPATGCTLPVTLGVGQRENLTLDAGLVAPPNSIGDLVWYDTNRNGVQDPGEPGVPGVTVTLVDEQGNPVGVPVKTGPDGKYEFPNIPDGTYKVCFEMGALPGQYAGYVATTPNVGDDAKDSDVDPASGCTPPVTVGVGQREQKPALGLVPPTNRVGDLVWYDNNSNGVQDAGEPGVPNLPVFLQDGSGKPVAQTTTDKDGKYLFTDLPDGEYKVCFNADPRTGLVAGRQLTKPHVGDDGKDSDANPATGCTHVVKLGKDKRVDLTLDAGLLPKPPLASTGAAVWALLGSGLALLLAGAFMTLVARRRRS</sequence>
<dbReference type="InterPro" id="IPR033764">
    <property type="entry name" value="Sdr_B"/>
</dbReference>
<feature type="domain" description="GOLD" evidence="7">
    <location>
        <begin position="654"/>
        <end position="845"/>
    </location>
</feature>
<evidence type="ECO:0000256" key="4">
    <source>
        <dbReference type="SAM" id="MobiDB-lite"/>
    </source>
</evidence>
<proteinExistence type="predicted"/>
<evidence type="ECO:0000259" key="7">
    <source>
        <dbReference type="PROSITE" id="PS50866"/>
    </source>
</evidence>
<comment type="subcellular location">
    <subcellularLocation>
        <location evidence="1">Secreted</location>
    </subcellularLocation>
</comment>
<dbReference type="PANTHER" id="PTHR23303:SF15">
    <property type="entry name" value="COLOSSIN-A"/>
    <property type="match status" value="1"/>
</dbReference>
<dbReference type="Proteomes" id="UP000246005">
    <property type="component" value="Unassembled WGS sequence"/>
</dbReference>
<dbReference type="InterPro" id="IPR013783">
    <property type="entry name" value="Ig-like_fold"/>
</dbReference>
<dbReference type="SUPFAM" id="SSF51004">
    <property type="entry name" value="C-terminal (heme d1) domain of cytochrome cd1-nitrite reductase"/>
    <property type="match status" value="1"/>
</dbReference>
<feature type="chain" id="PRO_5016244460" evidence="6">
    <location>
        <begin position="27"/>
        <end position="2085"/>
    </location>
</feature>
<keyword evidence="5" id="KW-0472">Membrane</keyword>
<dbReference type="RefSeq" id="WP_109643027.1">
    <property type="nucleotide sequence ID" value="NZ_QGHB01000033.1"/>
</dbReference>
<dbReference type="GO" id="GO:0005975">
    <property type="term" value="P:carbohydrate metabolic process"/>
    <property type="evidence" value="ECO:0007669"/>
    <property type="project" value="UniProtKB-ARBA"/>
</dbReference>
<evidence type="ECO:0000256" key="5">
    <source>
        <dbReference type="SAM" id="Phobius"/>
    </source>
</evidence>
<dbReference type="Pfam" id="PF17210">
    <property type="entry name" value="SdrD_B"/>
    <property type="match status" value="12"/>
</dbReference>
<name>A0A316HAJ3_9PSEU</name>
<evidence type="ECO:0000313" key="9">
    <source>
        <dbReference type="Proteomes" id="UP000246005"/>
    </source>
</evidence>
<evidence type="ECO:0000256" key="2">
    <source>
        <dbReference type="ARBA" id="ARBA00022525"/>
    </source>
</evidence>
<evidence type="ECO:0000313" key="8">
    <source>
        <dbReference type="EMBL" id="PWK77486.1"/>
    </source>
</evidence>
<comment type="caution">
    <text evidence="8">The sequence shown here is derived from an EMBL/GenBank/DDBJ whole genome shotgun (WGS) entry which is preliminary data.</text>
</comment>
<dbReference type="EMBL" id="QGHB01000033">
    <property type="protein sequence ID" value="PWK77486.1"/>
    <property type="molecule type" value="Genomic_DNA"/>
</dbReference>
<organism evidence="8 9">
    <name type="scientific">Lentzea atacamensis</name>
    <dbReference type="NCBI Taxonomy" id="531938"/>
    <lineage>
        <taxon>Bacteria</taxon>
        <taxon>Bacillati</taxon>
        <taxon>Actinomycetota</taxon>
        <taxon>Actinomycetes</taxon>
        <taxon>Pseudonocardiales</taxon>
        <taxon>Pseudonocardiaceae</taxon>
        <taxon>Lentzea</taxon>
    </lineage>
</organism>
<gene>
    <name evidence="8" type="ORF">C8D88_1332</name>
</gene>
<keyword evidence="3 6" id="KW-0732">Signal</keyword>
<keyword evidence="5" id="KW-1133">Transmembrane helix</keyword>
<dbReference type="SUPFAM" id="SSF117074">
    <property type="entry name" value="Hypothetical protein PA1324"/>
    <property type="match status" value="13"/>
</dbReference>
<feature type="transmembrane region" description="Helical" evidence="5">
    <location>
        <begin position="2057"/>
        <end position="2080"/>
    </location>
</feature>
<dbReference type="InterPro" id="IPR009038">
    <property type="entry name" value="GOLD_dom"/>
</dbReference>
<dbReference type="GO" id="GO:0005576">
    <property type="term" value="C:extracellular region"/>
    <property type="evidence" value="ECO:0007669"/>
    <property type="project" value="UniProtKB-SubCell"/>
</dbReference>
<dbReference type="InterPro" id="IPR011048">
    <property type="entry name" value="Haem_d1_sf"/>
</dbReference>
<accession>A0A316HAJ3</accession>
<evidence type="ECO:0000256" key="3">
    <source>
        <dbReference type="ARBA" id="ARBA00022729"/>
    </source>
</evidence>
<feature type="signal peptide" evidence="6">
    <location>
        <begin position="1"/>
        <end position="26"/>
    </location>
</feature>
<dbReference type="InterPro" id="IPR051417">
    <property type="entry name" value="SDr/BOS_complex"/>
</dbReference>